<keyword evidence="3" id="KW-1185">Reference proteome</keyword>
<evidence type="ECO:0000313" key="3">
    <source>
        <dbReference type="Proteomes" id="UP000317730"/>
    </source>
</evidence>
<reference evidence="2 3" key="1">
    <citation type="submission" date="2019-06" db="EMBL/GenBank/DDBJ databases">
        <title>Whole genome shotgun sequence of Acetobacter peroxydans NBRC 13755.</title>
        <authorList>
            <person name="Hosoyama A."/>
            <person name="Uohara A."/>
            <person name="Ohji S."/>
            <person name="Ichikawa N."/>
        </authorList>
    </citation>
    <scope>NUCLEOTIDE SEQUENCE [LARGE SCALE GENOMIC DNA]</scope>
    <source>
        <strain evidence="2 3">NBRC 13755</strain>
    </source>
</reference>
<feature type="region of interest" description="Disordered" evidence="1">
    <location>
        <begin position="154"/>
        <end position="223"/>
    </location>
</feature>
<dbReference type="OrthoDB" id="9998680at2"/>
<dbReference type="EMBL" id="BJMV01000002">
    <property type="protein sequence ID" value="GEB84764.1"/>
    <property type="molecule type" value="Genomic_DNA"/>
</dbReference>
<feature type="compositionally biased region" description="Polar residues" evidence="1">
    <location>
        <begin position="1"/>
        <end position="23"/>
    </location>
</feature>
<comment type="caution">
    <text evidence="2">The sequence shown here is derived from an EMBL/GenBank/DDBJ whole genome shotgun (WGS) entry which is preliminary data.</text>
</comment>
<feature type="compositionally biased region" description="Low complexity" evidence="1">
    <location>
        <begin position="24"/>
        <end position="38"/>
    </location>
</feature>
<dbReference type="AlphaFoldDB" id="A0A4Y3TSP4"/>
<evidence type="ECO:0000256" key="1">
    <source>
        <dbReference type="SAM" id="MobiDB-lite"/>
    </source>
</evidence>
<protein>
    <submittedName>
        <fullName evidence="2">Uncharacterized protein</fullName>
    </submittedName>
</protein>
<gene>
    <name evidence="2" type="ORF">APE01nite_05610</name>
</gene>
<feature type="region of interest" description="Disordered" evidence="1">
    <location>
        <begin position="1"/>
        <end position="44"/>
    </location>
</feature>
<feature type="compositionally biased region" description="Polar residues" evidence="1">
    <location>
        <begin position="154"/>
        <end position="171"/>
    </location>
</feature>
<sequence>MSATSSAQQPTPVSWQKTDISPDSASNSAANAHDSASSSDKKAEVEADSIALSAAAQHALSSSAGSTYTDGSINNLSAMLDAAAAVIDNASTPYAQKVAAYSAVEHLKYLLVNSPSANGVDSNINMYSSRLDNIGLQFRTATANYTYQEMLQRDMSSSGGNEQNNSDNQNLAASTTTTLGSTASDSSNSSAQNAQSSDAAASVTSSAEHAAHSHKHQSSSQNS</sequence>
<feature type="compositionally biased region" description="Low complexity" evidence="1">
    <location>
        <begin position="172"/>
        <end position="208"/>
    </location>
</feature>
<dbReference type="Proteomes" id="UP000317730">
    <property type="component" value="Unassembled WGS sequence"/>
</dbReference>
<name>A0A4Y3TSP4_9PROT</name>
<dbReference type="RefSeq" id="WP_141374702.1">
    <property type="nucleotide sequence ID" value="NZ_BAPL01000030.1"/>
</dbReference>
<accession>A0A4Y3TSP4</accession>
<proteinExistence type="predicted"/>
<organism evidence="2 3">
    <name type="scientific">Acetobacter peroxydans</name>
    <dbReference type="NCBI Taxonomy" id="104098"/>
    <lineage>
        <taxon>Bacteria</taxon>
        <taxon>Pseudomonadati</taxon>
        <taxon>Pseudomonadota</taxon>
        <taxon>Alphaproteobacteria</taxon>
        <taxon>Acetobacterales</taxon>
        <taxon>Acetobacteraceae</taxon>
        <taxon>Acetobacter</taxon>
    </lineage>
</organism>
<evidence type="ECO:0000313" key="2">
    <source>
        <dbReference type="EMBL" id="GEB84764.1"/>
    </source>
</evidence>